<evidence type="ECO:0000313" key="2">
    <source>
        <dbReference type="EMBL" id="RXH05673.1"/>
    </source>
</evidence>
<dbReference type="Proteomes" id="UP000290401">
    <property type="component" value="Unassembled WGS sequence"/>
</dbReference>
<reference evidence="2 4" key="2">
    <citation type="submission" date="2018-10" db="EMBL/GenBank/DDBJ databases">
        <title>Bradyrhizobium sp. nov., effective nodules isolated from peanut in China.</title>
        <authorList>
            <person name="Li Y."/>
        </authorList>
    </citation>
    <scope>NUCLEOTIDE SEQUENCE [LARGE SCALE GENOMIC DNA]</scope>
    <source>
        <strain evidence="2 4">CCBAU 53426</strain>
    </source>
</reference>
<keyword evidence="4" id="KW-1185">Reference proteome</keyword>
<accession>A0AAE5X1E0</accession>
<organism evidence="1 3">
    <name type="scientific">Bradyrhizobium guangzhouense</name>
    <dbReference type="NCBI Taxonomy" id="1325095"/>
    <lineage>
        <taxon>Bacteria</taxon>
        <taxon>Pseudomonadati</taxon>
        <taxon>Pseudomonadota</taxon>
        <taxon>Alphaproteobacteria</taxon>
        <taxon>Hyphomicrobiales</taxon>
        <taxon>Nitrobacteraceae</taxon>
        <taxon>Bradyrhizobium</taxon>
    </lineage>
</organism>
<evidence type="ECO:0000313" key="4">
    <source>
        <dbReference type="Proteomes" id="UP000290401"/>
    </source>
</evidence>
<sequence length="119" mass="13090">MLMASSAYAKDYRVEYGIETPTESDAGSTACPYGVCRVKVDKLNLTIIIFLSRDDLGHARIQIEGKPGCCFFELGARSQGIAPSNPPPKLRFFVGAAARGLLYFQNEPAGNIYLRFHLD</sequence>
<evidence type="ECO:0000313" key="1">
    <source>
        <dbReference type="EMBL" id="QAU46996.1"/>
    </source>
</evidence>
<dbReference type="EMBL" id="RDQZ01000048">
    <property type="protein sequence ID" value="RXH05673.1"/>
    <property type="molecule type" value="Genomic_DNA"/>
</dbReference>
<dbReference type="AlphaFoldDB" id="A0AAE5X1E0"/>
<dbReference type="Proteomes" id="UP000288972">
    <property type="component" value="Chromosome"/>
</dbReference>
<name>A0AAE5X1E0_9BRAD</name>
<reference evidence="1 3" key="1">
    <citation type="submission" date="2018-06" db="EMBL/GenBank/DDBJ databases">
        <title>Comparative genomics of rhizobia nodulating Arachis hypogaea in China.</title>
        <authorList>
            <person name="Li Y."/>
        </authorList>
    </citation>
    <scope>NUCLEOTIDE SEQUENCE [LARGE SCALE GENOMIC DNA]</scope>
    <source>
        <strain evidence="1 3">CCBAU 51670</strain>
    </source>
</reference>
<evidence type="ECO:0000313" key="3">
    <source>
        <dbReference type="Proteomes" id="UP000288972"/>
    </source>
</evidence>
<dbReference type="KEGG" id="bgz:XH91_17620"/>
<gene>
    <name evidence="2" type="ORF">EAS56_35450</name>
    <name evidence="1" type="ORF">XH91_17620</name>
</gene>
<dbReference type="EMBL" id="CP030053">
    <property type="protein sequence ID" value="QAU46996.1"/>
    <property type="molecule type" value="Genomic_DNA"/>
</dbReference>
<proteinExistence type="predicted"/>
<protein>
    <submittedName>
        <fullName evidence="1">Uncharacterized protein</fullName>
    </submittedName>
</protein>